<feature type="domain" description="Rho-GAP" evidence="1">
    <location>
        <begin position="28"/>
        <end position="153"/>
    </location>
</feature>
<accession>A0A8E0VCG4</accession>
<keyword evidence="3" id="KW-1185">Reference proteome</keyword>
<dbReference type="Proteomes" id="UP000728185">
    <property type="component" value="Unassembled WGS sequence"/>
</dbReference>
<dbReference type="InterPro" id="IPR000198">
    <property type="entry name" value="RhoGAP_dom"/>
</dbReference>
<evidence type="ECO:0000313" key="2">
    <source>
        <dbReference type="EMBL" id="KAA0183597.1"/>
    </source>
</evidence>
<dbReference type="OrthoDB" id="9994905at2759"/>
<dbReference type="InterPro" id="IPR008936">
    <property type="entry name" value="Rho_GTPase_activation_prot"/>
</dbReference>
<dbReference type="Pfam" id="PF00620">
    <property type="entry name" value="RhoGAP"/>
    <property type="match status" value="1"/>
</dbReference>
<reference evidence="2" key="1">
    <citation type="submission" date="2019-05" db="EMBL/GenBank/DDBJ databases">
        <title>Annotation for the trematode Fasciolopsis buski.</title>
        <authorList>
            <person name="Choi Y.-J."/>
        </authorList>
    </citation>
    <scope>NUCLEOTIDE SEQUENCE</scope>
    <source>
        <strain evidence="2">HT</strain>
        <tissue evidence="2">Whole worm</tissue>
    </source>
</reference>
<evidence type="ECO:0000259" key="1">
    <source>
        <dbReference type="PROSITE" id="PS50238"/>
    </source>
</evidence>
<dbReference type="PROSITE" id="PS50238">
    <property type="entry name" value="RHOGAP"/>
    <property type="match status" value="1"/>
</dbReference>
<dbReference type="Gene3D" id="1.10.555.10">
    <property type="entry name" value="Rho GTPase activation protein"/>
    <property type="match status" value="1"/>
</dbReference>
<dbReference type="AlphaFoldDB" id="A0A8E0VCG4"/>
<protein>
    <recommendedName>
        <fullName evidence="1">Rho-GAP domain-containing protein</fullName>
    </recommendedName>
</protein>
<dbReference type="SUPFAM" id="SSF48350">
    <property type="entry name" value="GTPase activation domain, GAP"/>
    <property type="match status" value="1"/>
</dbReference>
<dbReference type="GO" id="GO:0005096">
    <property type="term" value="F:GTPase activator activity"/>
    <property type="evidence" value="ECO:0007669"/>
    <property type="project" value="TreeGrafter"/>
</dbReference>
<dbReference type="PANTHER" id="PTHR23179">
    <property type="entry name" value="T-CELL ACTIVATION RHO GTPASE ACTIVATING PROTEIN-RELATED"/>
    <property type="match status" value="1"/>
</dbReference>
<dbReference type="PANTHER" id="PTHR23179:SF27">
    <property type="entry name" value="RHO GTPASE ACTIVATING PROTEIN AT 71E, ISOFORM D"/>
    <property type="match status" value="1"/>
</dbReference>
<sequence>MPLLDNIRKCVSRRHGLTRRPTRILFNVRIEDSFKTQNVPSQLRDLLVYIARDGVAVTDLFRRPGNPQDMKKIIGDLEAGRPVAWSDYNFYTLANIAKRYLLHIEGGILGRDSEEKLLSTLDLPDDQARIEGMHRQVIAIHRSAQLTLPGFRF</sequence>
<name>A0A8E0VCG4_9TREM</name>
<organism evidence="2 3">
    <name type="scientific">Fasciolopsis buskii</name>
    <dbReference type="NCBI Taxonomy" id="27845"/>
    <lineage>
        <taxon>Eukaryota</taxon>
        <taxon>Metazoa</taxon>
        <taxon>Spiralia</taxon>
        <taxon>Lophotrochozoa</taxon>
        <taxon>Platyhelminthes</taxon>
        <taxon>Trematoda</taxon>
        <taxon>Digenea</taxon>
        <taxon>Plagiorchiida</taxon>
        <taxon>Echinostomata</taxon>
        <taxon>Echinostomatoidea</taxon>
        <taxon>Fasciolidae</taxon>
        <taxon>Fasciolopsis</taxon>
    </lineage>
</organism>
<proteinExistence type="predicted"/>
<dbReference type="EMBL" id="LUCM01011683">
    <property type="protein sequence ID" value="KAA0183597.1"/>
    <property type="molecule type" value="Genomic_DNA"/>
</dbReference>
<gene>
    <name evidence="2" type="ORF">FBUS_09694</name>
</gene>
<evidence type="ECO:0000313" key="3">
    <source>
        <dbReference type="Proteomes" id="UP000728185"/>
    </source>
</evidence>
<comment type="caution">
    <text evidence="2">The sequence shown here is derived from an EMBL/GenBank/DDBJ whole genome shotgun (WGS) entry which is preliminary data.</text>
</comment>
<dbReference type="GO" id="GO:0007165">
    <property type="term" value="P:signal transduction"/>
    <property type="evidence" value="ECO:0007669"/>
    <property type="project" value="InterPro"/>
</dbReference>